<feature type="transmembrane region" description="Helical" evidence="1">
    <location>
        <begin position="43"/>
        <end position="63"/>
    </location>
</feature>
<feature type="transmembrane region" description="Helical" evidence="1">
    <location>
        <begin position="162"/>
        <end position="183"/>
    </location>
</feature>
<evidence type="ECO:0000256" key="1">
    <source>
        <dbReference type="SAM" id="Phobius"/>
    </source>
</evidence>
<keyword evidence="1" id="KW-0812">Transmembrane</keyword>
<sequence length="205" mass="24199">MIKEEVQKKEIFSNLAKSVFFLIIAIAFWLNKTFIIPISGHDIHIYNILLGILISCITYLLIFRSFKKNTGFVKFLFLIETFIFILVSFGLMFHFLIDKNFITKYLNLNFIVYYIFIIHSILKLYIGFKLSDKKDILASLKFIVYITTLSTSFFLMGQPVDLTNYIMNMLAILFGLVFLYYLYLTSKKINMFNNNKEKNIIETEE</sequence>
<dbReference type="Proteomes" id="UP001164727">
    <property type="component" value="Chromosome"/>
</dbReference>
<keyword evidence="1" id="KW-1133">Transmembrane helix</keyword>
<keyword evidence="3" id="KW-1185">Reference proteome</keyword>
<accession>A0ABY7BT59</accession>
<evidence type="ECO:0000313" key="2">
    <source>
        <dbReference type="EMBL" id="WAN63649.1"/>
    </source>
</evidence>
<organism evidence="2 3">
    <name type="scientific">Candidatus Phytoplasma rubi</name>
    <dbReference type="NCBI Taxonomy" id="399025"/>
    <lineage>
        <taxon>Bacteria</taxon>
        <taxon>Bacillati</taxon>
        <taxon>Mycoplasmatota</taxon>
        <taxon>Mollicutes</taxon>
        <taxon>Acholeplasmatales</taxon>
        <taxon>Acholeplasmataceae</taxon>
        <taxon>Candidatus Phytoplasma</taxon>
        <taxon>16SrV (Elm yellows group)</taxon>
    </lineage>
</organism>
<evidence type="ECO:0000313" key="3">
    <source>
        <dbReference type="Proteomes" id="UP001164727"/>
    </source>
</evidence>
<proteinExistence type="predicted"/>
<feature type="transmembrane region" description="Helical" evidence="1">
    <location>
        <begin position="138"/>
        <end position="156"/>
    </location>
</feature>
<feature type="transmembrane region" description="Helical" evidence="1">
    <location>
        <begin position="12"/>
        <end position="31"/>
    </location>
</feature>
<protein>
    <submittedName>
        <fullName evidence="2">Uncharacterized protein</fullName>
    </submittedName>
</protein>
<reference evidence="2 3" key="1">
    <citation type="journal article" date="2023" name="Microbiol. Resour. Announc.">
        <title>Complete Genome of 'Candidatus Phytoplasma rubi' RS, a Phytopathogenic Bacterium Associated with Rubus Stunt Disease.</title>
        <authorList>
            <person name="Duckeck D."/>
            <person name="Zubert C."/>
            <person name="Bohm J.W."/>
            <person name="Carminati G."/>
            <person name="Schneider B."/>
            <person name="Kube M."/>
        </authorList>
    </citation>
    <scope>NUCLEOTIDE SEQUENCE [LARGE SCALE GENOMIC DNA]</scope>
    <source>
        <strain evidence="2 3">RS</strain>
    </source>
</reference>
<feature type="transmembrane region" description="Helical" evidence="1">
    <location>
        <begin position="108"/>
        <end position="126"/>
    </location>
</feature>
<feature type="transmembrane region" description="Helical" evidence="1">
    <location>
        <begin position="75"/>
        <end position="96"/>
    </location>
</feature>
<dbReference type="EMBL" id="CP114006">
    <property type="protein sequence ID" value="WAN63649.1"/>
    <property type="molecule type" value="Genomic_DNA"/>
</dbReference>
<name>A0ABY7BT59_9MOLU</name>
<keyword evidence="1" id="KW-0472">Membrane</keyword>
<gene>
    <name evidence="2" type="ORF">RS022_08510</name>
</gene>
<dbReference type="RefSeq" id="WP_268849829.1">
    <property type="nucleotide sequence ID" value="NZ_CP114006.1"/>
</dbReference>